<dbReference type="SUPFAM" id="SSF52540">
    <property type="entry name" value="P-loop containing nucleoside triphosphate hydrolases"/>
    <property type="match status" value="1"/>
</dbReference>
<keyword evidence="5 8" id="KW-0067">ATP-binding</keyword>
<dbReference type="EMBL" id="BMYO01000006">
    <property type="protein sequence ID" value="GHD64375.1"/>
    <property type="molecule type" value="Genomic_DNA"/>
</dbReference>
<dbReference type="InterPro" id="IPR015855">
    <property type="entry name" value="ABC_transpr_MalK-like"/>
</dbReference>
<dbReference type="InterPro" id="IPR047641">
    <property type="entry name" value="ABC_transpr_MalK/UgpC-like"/>
</dbReference>
<dbReference type="InterPro" id="IPR008995">
    <property type="entry name" value="Mo/tungstate-bd_C_term_dom"/>
</dbReference>
<sequence length="366" mass="39373">MATLTLKQIRKQFGEVTTLHGIDLDIADGEFIVFVGPSGCGKSTLLRTIAGLEDISAGELAIDGVRVNDLPPVKRGIAMVFQSYALYPHMSVFENMAFGLKLAGMSKTEYTPPVTRAARVLQIEHLLERKPAALSGGQRQRVAIGRAIVQKPKVFLFDEPLSNLDAALRVQMRIEIARLHRELRATMIYVTHDQVEAMTLADRIVVLRAGRIEQVGTPIELYHAPANLFVAGFLGSPQMNFVTGSIVAIDAHGVDVALPDAQRVRVAVDAAGAQPGDKVTLGVRPEHLSLVAGGNAIAAAAIALEHLGDASVLYLQAPGTGETLSARLPALTRIAEGEVCRLGFRPEHGYLFRADGTAFRRLNPLA</sequence>
<keyword evidence="2" id="KW-1003">Cell membrane</keyword>
<evidence type="ECO:0000256" key="5">
    <source>
        <dbReference type="ARBA" id="ARBA00022840"/>
    </source>
</evidence>
<dbReference type="PANTHER" id="PTHR43875">
    <property type="entry name" value="MALTODEXTRIN IMPORT ATP-BINDING PROTEIN MSMX"/>
    <property type="match status" value="1"/>
</dbReference>
<keyword evidence="3" id="KW-0997">Cell inner membrane</keyword>
<dbReference type="Gene3D" id="2.40.50.100">
    <property type="match status" value="1"/>
</dbReference>
<dbReference type="InterPro" id="IPR003593">
    <property type="entry name" value="AAA+_ATPase"/>
</dbReference>
<evidence type="ECO:0000313" key="9">
    <source>
        <dbReference type="Proteomes" id="UP000604737"/>
    </source>
</evidence>
<accession>A0ABQ3H0L7</accession>
<dbReference type="PANTHER" id="PTHR43875:SF3">
    <property type="entry name" value="MALTOSE_MALTODEXTRIN IMPORT ATP-BINDING PROTEIN MALK"/>
    <property type="match status" value="1"/>
</dbReference>
<dbReference type="InterPro" id="IPR003439">
    <property type="entry name" value="ABC_transporter-like_ATP-bd"/>
</dbReference>
<gene>
    <name evidence="8" type="ORF">GCM10007350_23470</name>
</gene>
<dbReference type="CDD" id="cd03301">
    <property type="entry name" value="ABC_MalK_N"/>
    <property type="match status" value="1"/>
</dbReference>
<dbReference type="SMART" id="SM00382">
    <property type="entry name" value="AAA"/>
    <property type="match status" value="1"/>
</dbReference>
<dbReference type="SUPFAM" id="SSF50331">
    <property type="entry name" value="MOP-like"/>
    <property type="match status" value="1"/>
</dbReference>
<keyword evidence="1" id="KW-0813">Transport</keyword>
<reference evidence="9" key="1">
    <citation type="journal article" date="2019" name="Int. J. Syst. Evol. Microbiol.">
        <title>The Global Catalogue of Microorganisms (GCM) 10K type strain sequencing project: providing services to taxonomists for standard genome sequencing and annotation.</title>
        <authorList>
            <consortium name="The Broad Institute Genomics Platform"/>
            <consortium name="The Broad Institute Genome Sequencing Center for Infectious Disease"/>
            <person name="Wu L."/>
            <person name="Ma J."/>
        </authorList>
    </citation>
    <scope>NUCLEOTIDE SEQUENCE [LARGE SCALE GENOMIC DNA]</scope>
    <source>
        <strain evidence="9">KCTC 23701</strain>
    </source>
</reference>
<evidence type="ECO:0000256" key="1">
    <source>
        <dbReference type="ARBA" id="ARBA00022448"/>
    </source>
</evidence>
<dbReference type="Pfam" id="PF17912">
    <property type="entry name" value="OB_MalK"/>
    <property type="match status" value="1"/>
</dbReference>
<keyword evidence="4" id="KW-0547">Nucleotide-binding</keyword>
<name>A0ABQ3H0L7_9NEIS</name>
<dbReference type="Gene3D" id="3.40.50.300">
    <property type="entry name" value="P-loop containing nucleotide triphosphate hydrolases"/>
    <property type="match status" value="1"/>
</dbReference>
<dbReference type="PROSITE" id="PS00211">
    <property type="entry name" value="ABC_TRANSPORTER_1"/>
    <property type="match status" value="1"/>
</dbReference>
<dbReference type="PROSITE" id="PS50893">
    <property type="entry name" value="ABC_TRANSPORTER_2"/>
    <property type="match status" value="1"/>
</dbReference>
<feature type="domain" description="ABC transporter" evidence="7">
    <location>
        <begin position="4"/>
        <end position="234"/>
    </location>
</feature>
<keyword evidence="9" id="KW-1185">Reference proteome</keyword>
<dbReference type="Gene3D" id="2.40.50.140">
    <property type="entry name" value="Nucleic acid-binding proteins"/>
    <property type="match status" value="1"/>
</dbReference>
<evidence type="ECO:0000256" key="6">
    <source>
        <dbReference type="ARBA" id="ARBA00023136"/>
    </source>
</evidence>
<dbReference type="NCBIfam" id="NF008653">
    <property type="entry name" value="PRK11650.1"/>
    <property type="match status" value="1"/>
</dbReference>
<evidence type="ECO:0000259" key="7">
    <source>
        <dbReference type="PROSITE" id="PS50893"/>
    </source>
</evidence>
<keyword evidence="6" id="KW-0472">Membrane</keyword>
<evidence type="ECO:0000256" key="4">
    <source>
        <dbReference type="ARBA" id="ARBA00022741"/>
    </source>
</evidence>
<comment type="caution">
    <text evidence="8">The sequence shown here is derived from an EMBL/GenBank/DDBJ whole genome shotgun (WGS) entry which is preliminary data.</text>
</comment>
<evidence type="ECO:0000313" key="8">
    <source>
        <dbReference type="EMBL" id="GHD64375.1"/>
    </source>
</evidence>
<proteinExistence type="predicted"/>
<evidence type="ECO:0000256" key="2">
    <source>
        <dbReference type="ARBA" id="ARBA00022475"/>
    </source>
</evidence>
<protein>
    <submittedName>
        <fullName evidence="8">Sugar ABC transporter ATP-binding protein</fullName>
    </submittedName>
</protein>
<dbReference type="InterPro" id="IPR017871">
    <property type="entry name" value="ABC_transporter-like_CS"/>
</dbReference>
<dbReference type="Proteomes" id="UP000604737">
    <property type="component" value="Unassembled WGS sequence"/>
</dbReference>
<dbReference type="GO" id="GO:0005524">
    <property type="term" value="F:ATP binding"/>
    <property type="evidence" value="ECO:0007669"/>
    <property type="project" value="UniProtKB-KW"/>
</dbReference>
<dbReference type="InterPro" id="IPR027417">
    <property type="entry name" value="P-loop_NTPase"/>
</dbReference>
<dbReference type="RefSeq" id="WP_189461034.1">
    <property type="nucleotide sequence ID" value="NZ_BMYO01000006.1"/>
</dbReference>
<dbReference type="InterPro" id="IPR012340">
    <property type="entry name" value="NA-bd_OB-fold"/>
</dbReference>
<evidence type="ECO:0000256" key="3">
    <source>
        <dbReference type="ARBA" id="ARBA00022519"/>
    </source>
</evidence>
<dbReference type="InterPro" id="IPR040582">
    <property type="entry name" value="OB_MalK-like"/>
</dbReference>
<dbReference type="Pfam" id="PF00005">
    <property type="entry name" value="ABC_tran"/>
    <property type="match status" value="1"/>
</dbReference>
<organism evidence="8 9">
    <name type="scientific">Jeongeupia chitinilytica</name>
    <dbReference type="NCBI Taxonomy" id="1041641"/>
    <lineage>
        <taxon>Bacteria</taxon>
        <taxon>Pseudomonadati</taxon>
        <taxon>Pseudomonadota</taxon>
        <taxon>Betaproteobacteria</taxon>
        <taxon>Neisseriales</taxon>
        <taxon>Chitinibacteraceae</taxon>
        <taxon>Jeongeupia</taxon>
    </lineage>
</organism>